<evidence type="ECO:0000259" key="1">
    <source>
        <dbReference type="Pfam" id="PF08241"/>
    </source>
</evidence>
<dbReference type="GO" id="GO:0032259">
    <property type="term" value="P:methylation"/>
    <property type="evidence" value="ECO:0007669"/>
    <property type="project" value="UniProtKB-KW"/>
</dbReference>
<sequence>MPHKFNYKGKCKLDNEERRKILPPEKILAEFGLGEKDVMADIGCGIGYFTLSASKIVGNGGRVFAMDIVPQMIQEVKVKIEENNISNVETVLTEENDLKLESGKVTFAFMCAMLHEVENKEKFLNEVKRIMVSNGRIAVVEWKKSSDKMGPPVEDRLEEADLTKKLDELGFSDILSIDMGRDFYGITSQKSS</sequence>
<keyword evidence="2" id="KW-0489">Methyltransferase</keyword>
<dbReference type="RefSeq" id="WP_294183479.1">
    <property type="nucleotide sequence ID" value="NZ_JBGFFE010000024.1"/>
</dbReference>
<dbReference type="PANTHER" id="PTHR43861">
    <property type="entry name" value="TRANS-ACONITATE 2-METHYLTRANSFERASE-RELATED"/>
    <property type="match status" value="1"/>
</dbReference>
<dbReference type="Pfam" id="PF08241">
    <property type="entry name" value="Methyltransf_11"/>
    <property type="match status" value="1"/>
</dbReference>
<reference evidence="2 3" key="1">
    <citation type="submission" date="2024-08" db="EMBL/GenBank/DDBJ databases">
        <title>Clostridium lapicellarii sp. nov., and Clostridium renhuaiense sp. nov., two species isolated from the mud in a fermentation cellar used for producing sauce-flavour Chinese liquors.</title>
        <authorList>
            <person name="Yang F."/>
            <person name="Wang H."/>
            <person name="Chen L.Q."/>
            <person name="Zhou N."/>
            <person name="Lu J.J."/>
            <person name="Pu X.X."/>
            <person name="Wan B."/>
            <person name="Wang L."/>
            <person name="Liu S.J."/>
        </authorList>
    </citation>
    <scope>NUCLEOTIDE SEQUENCE [LARGE SCALE GENOMIC DNA]</scope>
    <source>
        <strain evidence="2 3">MT-113</strain>
    </source>
</reference>
<dbReference type="EMBL" id="JBGFFE010000024">
    <property type="protein sequence ID" value="MEY8764567.1"/>
    <property type="molecule type" value="Genomic_DNA"/>
</dbReference>
<dbReference type="Proteomes" id="UP001565220">
    <property type="component" value="Unassembled WGS sequence"/>
</dbReference>
<keyword evidence="3" id="KW-1185">Reference proteome</keyword>
<feature type="domain" description="Methyltransferase type 11" evidence="1">
    <location>
        <begin position="41"/>
        <end position="138"/>
    </location>
</feature>
<dbReference type="InterPro" id="IPR013216">
    <property type="entry name" value="Methyltransf_11"/>
</dbReference>
<dbReference type="GO" id="GO:0008168">
    <property type="term" value="F:methyltransferase activity"/>
    <property type="evidence" value="ECO:0007669"/>
    <property type="project" value="UniProtKB-KW"/>
</dbReference>
<gene>
    <name evidence="2" type="ORF">AB8S09_13165</name>
</gene>
<comment type="caution">
    <text evidence="2">The sequence shown here is derived from an EMBL/GenBank/DDBJ whole genome shotgun (WGS) entry which is preliminary data.</text>
</comment>
<name>A0ABV4E079_9CLOT</name>
<keyword evidence="2" id="KW-0808">Transferase</keyword>
<dbReference type="Gene3D" id="3.40.50.150">
    <property type="entry name" value="Vaccinia Virus protein VP39"/>
    <property type="match status" value="1"/>
</dbReference>
<evidence type="ECO:0000313" key="2">
    <source>
        <dbReference type="EMBL" id="MEY8764567.1"/>
    </source>
</evidence>
<dbReference type="EC" id="2.1.1.-" evidence="2"/>
<organism evidence="2 3">
    <name type="scientific">Clostridium lapidicellarium</name>
    <dbReference type="NCBI Taxonomy" id="3240931"/>
    <lineage>
        <taxon>Bacteria</taxon>
        <taxon>Bacillati</taxon>
        <taxon>Bacillota</taxon>
        <taxon>Clostridia</taxon>
        <taxon>Eubacteriales</taxon>
        <taxon>Clostridiaceae</taxon>
        <taxon>Clostridium</taxon>
    </lineage>
</organism>
<dbReference type="InterPro" id="IPR029063">
    <property type="entry name" value="SAM-dependent_MTases_sf"/>
</dbReference>
<evidence type="ECO:0000313" key="3">
    <source>
        <dbReference type="Proteomes" id="UP001565220"/>
    </source>
</evidence>
<dbReference type="CDD" id="cd02440">
    <property type="entry name" value="AdoMet_MTases"/>
    <property type="match status" value="1"/>
</dbReference>
<proteinExistence type="predicted"/>
<protein>
    <submittedName>
        <fullName evidence="2">Class I SAM-dependent methyltransferase</fullName>
        <ecNumber evidence="2">2.1.1.-</ecNumber>
    </submittedName>
</protein>
<accession>A0ABV4E079</accession>
<dbReference type="SUPFAM" id="SSF53335">
    <property type="entry name" value="S-adenosyl-L-methionine-dependent methyltransferases"/>
    <property type="match status" value="1"/>
</dbReference>